<dbReference type="RefSeq" id="WP_267538945.1">
    <property type="nucleotide sequence ID" value="NZ_JAPNKA010000001.1"/>
</dbReference>
<evidence type="ECO:0000256" key="2">
    <source>
        <dbReference type="ARBA" id="ARBA00022670"/>
    </source>
</evidence>
<dbReference type="Proteomes" id="UP001207654">
    <property type="component" value="Unassembled WGS sequence"/>
</dbReference>
<dbReference type="PROSITE" id="PS00138">
    <property type="entry name" value="SUBTILASE_SER"/>
    <property type="match status" value="1"/>
</dbReference>
<dbReference type="InterPro" id="IPR034058">
    <property type="entry name" value="TagA/B/C/D_pept_dom"/>
</dbReference>
<feature type="domain" description="Fibronectin type-III" evidence="7">
    <location>
        <begin position="810"/>
        <end position="900"/>
    </location>
</feature>
<dbReference type="InterPro" id="IPR050131">
    <property type="entry name" value="Peptidase_S8_subtilisin-like"/>
</dbReference>
<dbReference type="CDD" id="cd00063">
    <property type="entry name" value="FN3"/>
    <property type="match status" value="1"/>
</dbReference>
<evidence type="ECO:0000256" key="3">
    <source>
        <dbReference type="ARBA" id="ARBA00022801"/>
    </source>
</evidence>
<dbReference type="Gene3D" id="2.60.40.10">
    <property type="entry name" value="Immunoglobulins"/>
    <property type="match status" value="3"/>
</dbReference>
<dbReference type="Pfam" id="PF00082">
    <property type="entry name" value="Peptidase_S8"/>
    <property type="match status" value="1"/>
</dbReference>
<keyword evidence="3 5" id="KW-0378">Hydrolase</keyword>
<gene>
    <name evidence="8" type="ORF">OV287_38060</name>
</gene>
<keyword evidence="4 5" id="KW-0720">Serine protease</keyword>
<sequence>MAWLTTALACGGSGSEPGSQRLEGYRSDAPFHKVQLSARQAAELEKQGARVLGDYGSFKLVQVDDATLKSLPATSDVELRDDYDHILLNAGVIETTSESAKSLRGMRKMVATTGKRFHLVHFSGPVRAEWLAELEATGVKVVTYIPNNAYLVYGDSAALGSLQRHISAAPTIQWDGEYLDDYKLHPTVQTVATSTYAIQLIKDEEANSTTLALIRKLQSREGVIQDALDYVNVVAWVDRQALNEIVQRPDVLSIQPRPQRKKFDERQNMILAGQITGNGPTGPGYLAWLASKGFTQAQFTASGFGVDVSDSGLDNGTATPNHFGLYVNGDVTGASRVVYARLEGSASAGSSILGCDGHGTLNAHIVAGFANQTAAPFTDTTGFTHGLGVAPFVKVGSSVVFDPDTFTDPDYEDLQARAYRDGMRISSNSWGASSDLYDSDAQRYDALVRDAQPTGSAVATPGNQEMFIAFAAGNDGPGAGSIGTPGTAKNVLSVGASENVRAFGGADACDTPDSEANSLYDVVPFSSRGPTADGRKKPDIMAPGTHVSGGVAQAAGQRSPTPANPNGSAISCFDATGVCGGFNDDFYPAGQAWYSASSGTSHSTPAVAGGAALVRQYFINQGQTPPSPAMTKAFLMGSTRYMTGTGANDSLYSNTQGVGLMDLGMAFDGVSRLLDDQRPENLLRTTGETRTFSTRVGDAARPFRVTLAWTDAPGSTAASAWKNNLDLTVTVGSNTYKGNVFSGANSVTGGSADTQNNVESVFLPAGTTGPVTVTVTATNLNSDGVPNNGVAVDQDFALVVYNACATQGGTPAGVTATPSGTGRIDVSWTPNGASSYNIYRSFTPGGPYTRLSSVAAPPFTDSGLSGGTTYYYVVRAVECAESPNSNEASAVGTGVCTLPPSFAGLSSVNNGASSTCTNTLAWSAASPFCGGAINYSVYRSTTSGFTPSAGNRIATGLTGTSFSDDLNLTQGTSYYYVVRATETSTATLEETNSVQLGAIASGGATSGIRYFDDFDSNRPANASAYWIPTVITGSASTMKIFSGCHYQSATNAYRMASTGTTCGGTYSNNQQHVLVLGGNGSVSPDINGFAIPSISTNAQMTFNVWYNMEARYDGVYLVYSTTGASGPWTTMSDSVSTTQPYISAGGYDDVLTASPNPRIWTSQSINANGSLKPVTVNLGALAGQKVWFGFRFHSGSINTFEGFYVDDVRVTADTATTCSTNVPPPGPAVAYTVTGLPATVSVGTQSTLTVSAVDAAGVAATSYSGSAALSSTDPRATLPSTAAFTAGVASIPVTFGTLGTQSVTVTETAGSGFSAAASTTVTPGAATRLSFTIQPANTVAGTSFTPALKVSLLDAYGNPVSTGSNSVTLAIGNNSGGGTLSGTATVAMSSGVATFSGLSIDKVGTGYTLAASSTGLTSATSSSFNITPAAVNKLAYVTQPSSVGAGAVITPPVRVALVDQFGNVTASTSSVTLTLSASPAGATLSGTTTVAAVNGVATFSNLSLNKMGTGNRLTATSGSLAGLASDLFEVTSAPPYRAIITRQPSSAVAGAPISPAVEVSLYDQLGNLATQANMPVSVSLGSNPSGGILGGTTTVNSVNGVATFDALWVNRAGVNYTLVAGASGLFLDTSVGFNVSVGAPARLAFISAPPASTASGAAFSARVEVQDSAGNRVSSASPQVVLSLVNAAGATLSGPTTVTAAGGVATFTGLSVDKAGSGYMLQADVAGLTSELSPAFGIVPGTPAAVSFLTQPGDTTAGTALNPAVRVAVKDAQGNTVTSSNTSVTLAFGNNPGGGVLSGSATAPAVAGVASFAELSINRVGAGYTLVASSGSLASDTSAGFDVKVGPAVRLVFGTAPANAVAGNVFAPVTVEILDAQGNVDTGATVDVTLTLGGPAGGTLGGTTTVTAVNGVASFPALFINQAASGYTLSASAPGLKGVTSGTFDITPGAVSALAFTVQPANAAAGAAFAPVVKVAIQDAVGNVVASAQDEVTLSLASNPEGASLAGTLKVAAINGVATFSDLSVGKVGAGYTLVAASGTLTGATSSVFNVQPGSSSRLVFKTAPSNTAAGSVFAPIEVEIRDAYGNSVAAANSITLTLQGGSGGTLGGTTTVVASNGVAAFGDLSITQAAAGYRLTAHADGLVDVTSAAFDVSPGAAAALAFSVQPGVTQAGASVNPAVRVSIRDAFGNVVTGASDAITLSLSSNPGSATLAGTTTVAAVNGVATFTDLSLNRSARGYTLQASTGALPSVTSSAFEITTGAPARLVFRGTPSQVSAGATLAPIEVELRDALGNVLSDSTAQVTLSLGANPAAGLLFGAAPVSAVNGVAKFEGLSLRKAGTGYTLVASAQGFAGATSTALEVTPGSAASYALALPASVTAGQEVTVSTTAYDAYGNVATSYGGTVQVTSSDAAGVLPANVAFVEGVLSGLKVTFMSSGLRTLTLTDAEQASLSGVAQTNVTPFAQPTVAVTEPAGGTEVSGKVRISATGAVAAGTTPAQLSLLVDGVVIATGNEATLSAEWDSSKVPGGSAHTITAVFSDSAGNVVGSAPVGITVKPESCGCGAASGADASLYLGLFALARYVSMRRRRTQKAA</sequence>
<dbReference type="InterPro" id="IPR036852">
    <property type="entry name" value="Peptidase_S8/S53_dom_sf"/>
</dbReference>
<comment type="caution">
    <text evidence="8">The sequence shown here is derived from an EMBL/GenBank/DDBJ whole genome shotgun (WGS) entry which is preliminary data.</text>
</comment>
<name>A0ABT4AF24_9BACT</name>
<dbReference type="Pfam" id="PF20773">
    <property type="entry name" value="InhA-like_MAM"/>
    <property type="match status" value="1"/>
</dbReference>
<evidence type="ECO:0000256" key="4">
    <source>
        <dbReference type="ARBA" id="ARBA00022825"/>
    </source>
</evidence>
<accession>A0ABT4AF24</accession>
<comment type="similarity">
    <text evidence="1 5">Belongs to the peptidase S8 family.</text>
</comment>
<dbReference type="InterPro" id="IPR036116">
    <property type="entry name" value="FN3_sf"/>
</dbReference>
<dbReference type="InterPro" id="IPR023828">
    <property type="entry name" value="Peptidase_S8_Ser-AS"/>
</dbReference>
<evidence type="ECO:0000259" key="7">
    <source>
        <dbReference type="PROSITE" id="PS50853"/>
    </source>
</evidence>
<dbReference type="PROSITE" id="PS50853">
    <property type="entry name" value="FN3"/>
    <property type="match status" value="1"/>
</dbReference>
<proteinExistence type="inferred from homology"/>
<dbReference type="SMART" id="SM00060">
    <property type="entry name" value="FN3"/>
    <property type="match status" value="1"/>
</dbReference>
<feature type="region of interest" description="Disordered" evidence="6">
    <location>
        <begin position="526"/>
        <end position="564"/>
    </location>
</feature>
<reference evidence="8 9" key="1">
    <citation type="submission" date="2022-11" db="EMBL/GenBank/DDBJ databases">
        <title>Minimal conservation of predation-associated metabolite biosynthetic gene clusters underscores biosynthetic potential of Myxococcota including descriptions for ten novel species: Archangium lansinium sp. nov., Myxococcus landrumus sp. nov., Nannocystis bai.</title>
        <authorList>
            <person name="Ahearne A."/>
            <person name="Stevens C."/>
            <person name="Phillips K."/>
        </authorList>
    </citation>
    <scope>NUCLEOTIDE SEQUENCE [LARGE SCALE GENOMIC DNA]</scope>
    <source>
        <strain evidence="8 9">MIWBW</strain>
    </source>
</reference>
<dbReference type="PANTHER" id="PTHR43806:SF11">
    <property type="entry name" value="CEREVISIN-RELATED"/>
    <property type="match status" value="1"/>
</dbReference>
<dbReference type="PROSITE" id="PS51892">
    <property type="entry name" value="SUBTILASE"/>
    <property type="match status" value="1"/>
</dbReference>
<dbReference type="PANTHER" id="PTHR43806">
    <property type="entry name" value="PEPTIDASE S8"/>
    <property type="match status" value="1"/>
</dbReference>
<dbReference type="CDD" id="cd04842">
    <property type="entry name" value="Peptidases_S8_Kp43_protease"/>
    <property type="match status" value="1"/>
</dbReference>
<dbReference type="InterPro" id="IPR008979">
    <property type="entry name" value="Galactose-bd-like_sf"/>
</dbReference>
<keyword evidence="2 5" id="KW-0645">Protease</keyword>
<dbReference type="InterPro" id="IPR000209">
    <property type="entry name" value="Peptidase_S8/S53_dom"/>
</dbReference>
<dbReference type="EMBL" id="JAPNKA010000001">
    <property type="protein sequence ID" value="MCY1080273.1"/>
    <property type="molecule type" value="Genomic_DNA"/>
</dbReference>
<dbReference type="Gene3D" id="2.60.120.380">
    <property type="match status" value="1"/>
</dbReference>
<evidence type="ECO:0000256" key="5">
    <source>
        <dbReference type="PROSITE-ProRule" id="PRU01240"/>
    </source>
</evidence>
<evidence type="ECO:0000256" key="6">
    <source>
        <dbReference type="SAM" id="MobiDB-lite"/>
    </source>
</evidence>
<feature type="active site" description="Charge relay system" evidence="5">
    <location>
        <position position="601"/>
    </location>
</feature>
<evidence type="ECO:0000313" key="8">
    <source>
        <dbReference type="EMBL" id="MCY1080273.1"/>
    </source>
</evidence>
<keyword evidence="9" id="KW-1185">Reference proteome</keyword>
<dbReference type="InterPro" id="IPR013783">
    <property type="entry name" value="Ig-like_fold"/>
</dbReference>
<evidence type="ECO:0000313" key="9">
    <source>
        <dbReference type="Proteomes" id="UP001207654"/>
    </source>
</evidence>
<dbReference type="SUPFAM" id="SSF49785">
    <property type="entry name" value="Galactose-binding domain-like"/>
    <property type="match status" value="1"/>
</dbReference>
<protein>
    <submittedName>
        <fullName evidence="8">S8 family serine peptidase</fullName>
    </submittedName>
</protein>
<feature type="active site" description="Charge relay system" evidence="5">
    <location>
        <position position="358"/>
    </location>
</feature>
<organism evidence="8 9">
    <name type="scientific">Archangium lansingense</name>
    <dbReference type="NCBI Taxonomy" id="2995310"/>
    <lineage>
        <taxon>Bacteria</taxon>
        <taxon>Pseudomonadati</taxon>
        <taxon>Myxococcota</taxon>
        <taxon>Myxococcia</taxon>
        <taxon>Myxococcales</taxon>
        <taxon>Cystobacterineae</taxon>
        <taxon>Archangiaceae</taxon>
        <taxon>Archangium</taxon>
    </lineage>
</organism>
<dbReference type="SUPFAM" id="SSF49265">
    <property type="entry name" value="Fibronectin type III"/>
    <property type="match status" value="1"/>
</dbReference>
<dbReference type="SUPFAM" id="SSF52743">
    <property type="entry name" value="Subtilisin-like"/>
    <property type="match status" value="1"/>
</dbReference>
<evidence type="ECO:0000256" key="1">
    <source>
        <dbReference type="ARBA" id="ARBA00011073"/>
    </source>
</evidence>
<dbReference type="InterPro" id="IPR003961">
    <property type="entry name" value="FN3_dom"/>
</dbReference>
<feature type="active site" description="Charge relay system" evidence="5">
    <location>
        <position position="310"/>
    </location>
</feature>
<dbReference type="Pfam" id="PF17957">
    <property type="entry name" value="Big_7"/>
    <property type="match status" value="1"/>
</dbReference>
<dbReference type="Gene3D" id="3.40.50.200">
    <property type="entry name" value="Peptidase S8/S53 domain"/>
    <property type="match status" value="1"/>
</dbReference>